<dbReference type="EMBL" id="AP022577">
    <property type="protein sequence ID" value="BBX87518.1"/>
    <property type="molecule type" value="Genomic_DNA"/>
</dbReference>
<evidence type="ECO:0000313" key="4">
    <source>
        <dbReference type="EMBL" id="BBX87518.1"/>
    </source>
</evidence>
<feature type="signal peptide" evidence="1">
    <location>
        <begin position="1"/>
        <end position="21"/>
    </location>
</feature>
<feature type="domain" description="DUF7373" evidence="2">
    <location>
        <begin position="62"/>
        <end position="264"/>
    </location>
</feature>
<proteinExistence type="predicted"/>
<keyword evidence="5" id="KW-1185">Reference proteome</keyword>
<feature type="domain" description="DUF7373" evidence="3">
    <location>
        <begin position="274"/>
        <end position="422"/>
    </location>
</feature>
<accession>A0ABM7IL43</accession>
<keyword evidence="1" id="KW-0732">Signal</keyword>
<evidence type="ECO:0000259" key="2">
    <source>
        <dbReference type="Pfam" id="PF24088"/>
    </source>
</evidence>
<evidence type="ECO:0000259" key="3">
    <source>
        <dbReference type="Pfam" id="PF24092"/>
    </source>
</evidence>
<dbReference type="Pfam" id="PF24088">
    <property type="entry name" value="DUF7373"/>
    <property type="match status" value="1"/>
</dbReference>
<dbReference type="InterPro" id="IPR055797">
    <property type="entry name" value="DUF7373"/>
</dbReference>
<gene>
    <name evidence="4" type="ORF">MAUB_53910</name>
</gene>
<reference evidence="4 5" key="1">
    <citation type="journal article" date="2019" name="Emerg. Microbes Infect.">
        <title>Comprehensive subspecies identification of 175 nontuberculous mycobacteria species based on 7547 genomic profiles.</title>
        <authorList>
            <person name="Matsumoto Y."/>
            <person name="Kinjo T."/>
            <person name="Motooka D."/>
            <person name="Nabeya D."/>
            <person name="Jung N."/>
            <person name="Uechi K."/>
            <person name="Horii T."/>
            <person name="Iida T."/>
            <person name="Fujita J."/>
            <person name="Nakamura S."/>
        </authorList>
    </citation>
    <scope>NUCLEOTIDE SEQUENCE [LARGE SCALE GENOMIC DNA]</scope>
    <source>
        <strain evidence="4 5">JCM 15296</strain>
    </source>
</reference>
<dbReference type="Proteomes" id="UP000465609">
    <property type="component" value="Chromosome"/>
</dbReference>
<dbReference type="PROSITE" id="PS51257">
    <property type="entry name" value="PROKAR_LIPOPROTEIN"/>
    <property type="match status" value="1"/>
</dbReference>
<evidence type="ECO:0000256" key="1">
    <source>
        <dbReference type="SAM" id="SignalP"/>
    </source>
</evidence>
<dbReference type="InterPro" id="IPR056463">
    <property type="entry name" value="DUF7373_C"/>
</dbReference>
<evidence type="ECO:0000313" key="5">
    <source>
        <dbReference type="Proteomes" id="UP000465609"/>
    </source>
</evidence>
<feature type="chain" id="PRO_5046529716" evidence="1">
    <location>
        <begin position="22"/>
        <end position="424"/>
    </location>
</feature>
<dbReference type="Pfam" id="PF24092">
    <property type="entry name" value="DUF7373_C"/>
    <property type="match status" value="1"/>
</dbReference>
<organism evidence="4 5">
    <name type="scientific">Mycolicibacterium aubagnense</name>
    <dbReference type="NCBI Taxonomy" id="319707"/>
    <lineage>
        <taxon>Bacteria</taxon>
        <taxon>Bacillati</taxon>
        <taxon>Actinomycetota</taxon>
        <taxon>Actinomycetes</taxon>
        <taxon>Mycobacteriales</taxon>
        <taxon>Mycobacteriaceae</taxon>
        <taxon>Mycolicibacterium</taxon>
    </lineage>
</organism>
<name>A0ABM7IL43_9MYCO</name>
<protein>
    <submittedName>
        <fullName evidence="4">Uncharacterized protein</fullName>
    </submittedName>
</protein>
<sequence length="424" mass="44963">MGIRKLALVVATCLCAVTACSTTTTGTARFGGSLSDPEPDVSQLRTGNYQIKPSTPFFSAGDDPITQSLVESIRLAEFVVGPWEVDSSVSTPVPLSTHSITPTFGAELVLGGSDGHVMQGIVQAHNLVAGFGSARVAMNAGTADLDLTNAVMMFPDAGQAAAAAAEFVAQIGPVVAGGLPTYPVELSLGGHPVPAVGWDVGTKSVVVSFVPHGRYVLFQDVWAKGTASSRPQVRAKLLAGDLLGRQTPLIDGFVPTEPAKLAGLAKDPSNDQLLSKTLTTPDRQQGVMIGTWRPNAWLHFETDPVTAGAQFQQAGVQWVTQRWGRVYQAPNAQSAANLLDSMTRAISNEPNVTLSGAVPGFPGARCFERTSDYAEPDTTVTFRILSWHFSCLARTDKFVFQVFADDETTVNQQISAQYRVLSGK</sequence>
<dbReference type="RefSeq" id="WP_138229907.1">
    <property type="nucleotide sequence ID" value="NZ_AP022577.1"/>
</dbReference>